<feature type="domain" description="Peptidase S8/S53" evidence="3">
    <location>
        <begin position="1"/>
        <end position="91"/>
    </location>
</feature>
<name>A0ABT8MTD3_9BACL</name>
<feature type="region of interest" description="Disordered" evidence="2">
    <location>
        <begin position="1"/>
        <end position="20"/>
    </location>
</feature>
<proteinExistence type="inferred from homology"/>
<evidence type="ECO:0000256" key="2">
    <source>
        <dbReference type="SAM" id="MobiDB-lite"/>
    </source>
</evidence>
<evidence type="ECO:0000313" key="5">
    <source>
        <dbReference type="Proteomes" id="UP001172054"/>
    </source>
</evidence>
<sequence length="100" mass="10320">MAPGGDLGPNYNPATGAGRDNSYLSYATIPGGKYGYKAGTTIASPKVAGLAGVIIAQHGKDKLKPAQVKHIIQSSSEDVFKTGYDKYSGFGLIDAVDALD</sequence>
<keyword evidence="5" id="KW-1185">Reference proteome</keyword>
<gene>
    <name evidence="4" type="ORF">QWY15_12760</name>
</gene>
<protein>
    <submittedName>
        <fullName evidence="4">S8 family serine peptidase</fullName>
    </submittedName>
</protein>
<evidence type="ECO:0000256" key="1">
    <source>
        <dbReference type="PROSITE-ProRule" id="PRU01240"/>
    </source>
</evidence>
<dbReference type="RefSeq" id="WP_301726650.1">
    <property type="nucleotide sequence ID" value="NZ_JAUJWW010000005.1"/>
</dbReference>
<dbReference type="InterPro" id="IPR036852">
    <property type="entry name" value="Peptidase_S8/S53_dom_sf"/>
</dbReference>
<dbReference type="InterPro" id="IPR000209">
    <property type="entry name" value="Peptidase_S8/S53_dom"/>
</dbReference>
<comment type="caution">
    <text evidence="4">The sequence shown here is derived from an EMBL/GenBank/DDBJ whole genome shotgun (WGS) entry which is preliminary data.</text>
</comment>
<dbReference type="SUPFAM" id="SSF52743">
    <property type="entry name" value="Subtilisin-like"/>
    <property type="match status" value="1"/>
</dbReference>
<evidence type="ECO:0000313" key="4">
    <source>
        <dbReference type="EMBL" id="MDN7228171.1"/>
    </source>
</evidence>
<organism evidence="4 5">
    <name type="scientific">Planococcus liqunii</name>
    <dbReference type="NCBI Taxonomy" id="3058394"/>
    <lineage>
        <taxon>Bacteria</taxon>
        <taxon>Bacillati</taxon>
        <taxon>Bacillota</taxon>
        <taxon>Bacilli</taxon>
        <taxon>Bacillales</taxon>
        <taxon>Caryophanaceae</taxon>
        <taxon>Planococcus</taxon>
    </lineage>
</organism>
<dbReference type="Proteomes" id="UP001172054">
    <property type="component" value="Unassembled WGS sequence"/>
</dbReference>
<dbReference type="EMBL" id="JAUJWW010000005">
    <property type="protein sequence ID" value="MDN7228171.1"/>
    <property type="molecule type" value="Genomic_DNA"/>
</dbReference>
<comment type="similarity">
    <text evidence="1">Belongs to the peptidase S8 family.</text>
</comment>
<comment type="caution">
    <text evidence="1">Lacks conserved residue(s) required for the propagation of feature annotation.</text>
</comment>
<reference evidence="4 5" key="1">
    <citation type="submission" date="2023-06" db="EMBL/GenBank/DDBJ databases">
        <title>Novel species in genus Planococcus.</title>
        <authorList>
            <person name="Ning S."/>
        </authorList>
    </citation>
    <scope>NUCLEOTIDE SEQUENCE [LARGE SCALE GENOMIC DNA]</scope>
    <source>
        <strain evidence="4 5">N064</strain>
    </source>
</reference>
<dbReference type="Gene3D" id="3.40.50.200">
    <property type="entry name" value="Peptidase S8/S53 domain"/>
    <property type="match status" value="1"/>
</dbReference>
<dbReference type="PROSITE" id="PS51892">
    <property type="entry name" value="SUBTILASE"/>
    <property type="match status" value="1"/>
</dbReference>
<dbReference type="Pfam" id="PF00082">
    <property type="entry name" value="Peptidase_S8"/>
    <property type="match status" value="1"/>
</dbReference>
<evidence type="ECO:0000259" key="3">
    <source>
        <dbReference type="Pfam" id="PF00082"/>
    </source>
</evidence>
<accession>A0ABT8MTD3</accession>